<evidence type="ECO:0000256" key="2">
    <source>
        <dbReference type="ARBA" id="ARBA00022679"/>
    </source>
</evidence>
<dbReference type="EMBL" id="AATS01000016">
    <property type="protein sequence ID" value="EAU53810.1"/>
    <property type="molecule type" value="Genomic_DNA"/>
</dbReference>
<dbReference type="PROSITE" id="PS00092">
    <property type="entry name" value="N6_MTASE"/>
    <property type="match status" value="1"/>
</dbReference>
<accession>Q0EX64</accession>
<dbReference type="RefSeq" id="WP_009850086.1">
    <property type="nucleotide sequence ID" value="NZ_DS022294.1"/>
</dbReference>
<dbReference type="FunCoup" id="Q0EX64">
    <property type="interactions" value="365"/>
</dbReference>
<dbReference type="OrthoDB" id="5295296at2"/>
<dbReference type="eggNOG" id="COG0742">
    <property type="taxonomic scope" value="Bacteria"/>
</dbReference>
<dbReference type="InParanoid" id="Q0EX64"/>
<keyword evidence="2" id="KW-0808">Transferase</keyword>
<dbReference type="InterPro" id="IPR029063">
    <property type="entry name" value="SAM-dependent_MTases_sf"/>
</dbReference>
<proteinExistence type="predicted"/>
<keyword evidence="1" id="KW-0489">Methyltransferase</keyword>
<evidence type="ECO:0000313" key="4">
    <source>
        <dbReference type="Proteomes" id="UP000005297"/>
    </source>
</evidence>
<reference evidence="3 4" key="1">
    <citation type="submission" date="2006-09" db="EMBL/GenBank/DDBJ databases">
        <authorList>
            <person name="Emerson D."/>
            <person name="Ferriera S."/>
            <person name="Johnson J."/>
            <person name="Kravitz S."/>
            <person name="Halpern A."/>
            <person name="Remington K."/>
            <person name="Beeson K."/>
            <person name="Tran B."/>
            <person name="Rogers Y.-H."/>
            <person name="Friedman R."/>
            <person name="Venter J.C."/>
        </authorList>
    </citation>
    <scope>NUCLEOTIDE SEQUENCE [LARGE SCALE GENOMIC DNA]</scope>
    <source>
        <strain evidence="3 4">PV-1</strain>
    </source>
</reference>
<dbReference type="SUPFAM" id="SSF53335">
    <property type="entry name" value="S-adenosyl-L-methionine-dependent methyltransferases"/>
    <property type="match status" value="1"/>
</dbReference>
<gene>
    <name evidence="3" type="ORF">SPV1_12587</name>
</gene>
<dbReference type="CDD" id="cd02440">
    <property type="entry name" value="AdoMet_MTases"/>
    <property type="match status" value="1"/>
</dbReference>
<protein>
    <recommendedName>
        <fullName evidence="5">Methyltransferase</fullName>
    </recommendedName>
</protein>
<dbReference type="PIRSF" id="PIRSF004553">
    <property type="entry name" value="CHP00095"/>
    <property type="match status" value="1"/>
</dbReference>
<evidence type="ECO:0000256" key="1">
    <source>
        <dbReference type="ARBA" id="ARBA00022603"/>
    </source>
</evidence>
<dbReference type="HOGENOM" id="CLU_075826_1_0_0"/>
<keyword evidence="4" id="KW-1185">Reference proteome</keyword>
<dbReference type="PANTHER" id="PTHR43542">
    <property type="entry name" value="METHYLTRANSFERASE"/>
    <property type="match status" value="1"/>
</dbReference>
<dbReference type="PANTHER" id="PTHR43542:SF1">
    <property type="entry name" value="METHYLTRANSFERASE"/>
    <property type="match status" value="1"/>
</dbReference>
<organism evidence="3 4">
    <name type="scientific">Mariprofundus ferrooxydans PV-1</name>
    <dbReference type="NCBI Taxonomy" id="314345"/>
    <lineage>
        <taxon>Bacteria</taxon>
        <taxon>Pseudomonadati</taxon>
        <taxon>Pseudomonadota</taxon>
        <taxon>Candidatius Mariprofundia</taxon>
        <taxon>Mariprofundales</taxon>
        <taxon>Mariprofundaceae</taxon>
        <taxon>Mariprofundus</taxon>
    </lineage>
</organism>
<dbReference type="Proteomes" id="UP000005297">
    <property type="component" value="Unassembled WGS sequence"/>
</dbReference>
<dbReference type="GO" id="GO:0031167">
    <property type="term" value="P:rRNA methylation"/>
    <property type="evidence" value="ECO:0007669"/>
    <property type="project" value="InterPro"/>
</dbReference>
<dbReference type="STRING" id="314344.AL013_08665"/>
<sequence length="179" mass="20217">MRITAGELRGRGLSVPDLPGLRPTPAKVRQALFNILADVDGMRVLDLFAGSGVMALESLSRGAASVISIEQQRRATRNMELICAEWRLSDAWQIYTNDVERALTQLSGQHFDLIFADPPYKQGFCEQLPQWLDQKKIGCDRLVIEESARVEPQWPAGWLCEQSRRYGDTTLHFLSRSEV</sequence>
<dbReference type="Pfam" id="PF03602">
    <property type="entry name" value="Cons_hypoth95"/>
    <property type="match status" value="1"/>
</dbReference>
<dbReference type="AlphaFoldDB" id="Q0EX64"/>
<dbReference type="InterPro" id="IPR004398">
    <property type="entry name" value="RNA_MeTrfase_RsmD"/>
</dbReference>
<name>Q0EX64_9PROT</name>
<comment type="caution">
    <text evidence="3">The sequence shown here is derived from an EMBL/GenBank/DDBJ whole genome shotgun (WGS) entry which is preliminary data.</text>
</comment>
<dbReference type="GO" id="GO:0008168">
    <property type="term" value="F:methyltransferase activity"/>
    <property type="evidence" value="ECO:0007669"/>
    <property type="project" value="UniProtKB-KW"/>
</dbReference>
<evidence type="ECO:0000313" key="3">
    <source>
        <dbReference type="EMBL" id="EAU53810.1"/>
    </source>
</evidence>
<dbReference type="GO" id="GO:0003676">
    <property type="term" value="F:nucleic acid binding"/>
    <property type="evidence" value="ECO:0007669"/>
    <property type="project" value="InterPro"/>
</dbReference>
<dbReference type="InterPro" id="IPR002052">
    <property type="entry name" value="DNA_methylase_N6_adenine_CS"/>
</dbReference>
<dbReference type="Gene3D" id="3.40.50.150">
    <property type="entry name" value="Vaccinia Virus protein VP39"/>
    <property type="match status" value="1"/>
</dbReference>
<dbReference type="NCBIfam" id="TIGR00095">
    <property type="entry name" value="16S rRNA (guanine(966)-N(2))-methyltransferase RsmD"/>
    <property type="match status" value="1"/>
</dbReference>
<evidence type="ECO:0008006" key="5">
    <source>
        <dbReference type="Google" id="ProtNLM"/>
    </source>
</evidence>